<evidence type="ECO:0000313" key="18">
    <source>
        <dbReference type="EMBL" id="CCI44287.1"/>
    </source>
</evidence>
<feature type="transmembrane region" description="Helical" evidence="16">
    <location>
        <begin position="400"/>
        <end position="433"/>
    </location>
</feature>
<feature type="transmembrane region" description="Helical" evidence="16">
    <location>
        <begin position="1470"/>
        <end position="1489"/>
    </location>
</feature>
<keyword evidence="3" id="KW-0597">Phosphoprotein</keyword>
<evidence type="ECO:0000256" key="15">
    <source>
        <dbReference type="SAM" id="MobiDB-lite"/>
    </source>
</evidence>
<dbReference type="GO" id="GO:0008331">
    <property type="term" value="F:high voltage-gated calcium channel activity"/>
    <property type="evidence" value="ECO:0007669"/>
    <property type="project" value="TreeGrafter"/>
</dbReference>
<gene>
    <name evidence="18" type="ORF">BN9_050710</name>
</gene>
<evidence type="ECO:0000256" key="2">
    <source>
        <dbReference type="ARBA" id="ARBA00022448"/>
    </source>
</evidence>
<keyword evidence="11" id="KW-0406">Ion transport</keyword>
<evidence type="ECO:0000256" key="7">
    <source>
        <dbReference type="ARBA" id="ARBA00022737"/>
    </source>
</evidence>
<proteinExistence type="predicted"/>
<evidence type="ECO:0000256" key="13">
    <source>
        <dbReference type="ARBA" id="ARBA00023180"/>
    </source>
</evidence>
<dbReference type="EMBL" id="CAIX01000065">
    <property type="protein sequence ID" value="CCI44287.1"/>
    <property type="molecule type" value="Genomic_DNA"/>
</dbReference>
<dbReference type="FunFam" id="1.20.120.350:FF:000009">
    <property type="entry name" value="Voltage-dependent T-type calcium channel subunit alpha"/>
    <property type="match status" value="1"/>
</dbReference>
<dbReference type="SUPFAM" id="SSF81324">
    <property type="entry name" value="Voltage-gated potassium channels"/>
    <property type="match status" value="4"/>
</dbReference>
<keyword evidence="12 16" id="KW-0472">Membrane</keyword>
<keyword evidence="14" id="KW-0407">Ion channel</keyword>
<dbReference type="GO" id="GO:0098703">
    <property type="term" value="P:calcium ion import across plasma membrane"/>
    <property type="evidence" value="ECO:0007669"/>
    <property type="project" value="TreeGrafter"/>
</dbReference>
<feature type="domain" description="EF-hand" evidence="17">
    <location>
        <begin position="134"/>
        <end position="169"/>
    </location>
</feature>
<dbReference type="CDD" id="cd00051">
    <property type="entry name" value="EFh"/>
    <property type="match status" value="1"/>
</dbReference>
<dbReference type="InterPro" id="IPR005821">
    <property type="entry name" value="Ion_trans_dom"/>
</dbReference>
<feature type="transmembrane region" description="Helical" evidence="16">
    <location>
        <begin position="1074"/>
        <end position="1092"/>
    </location>
</feature>
<organism evidence="18 19">
    <name type="scientific">Albugo candida</name>
    <dbReference type="NCBI Taxonomy" id="65357"/>
    <lineage>
        <taxon>Eukaryota</taxon>
        <taxon>Sar</taxon>
        <taxon>Stramenopiles</taxon>
        <taxon>Oomycota</taxon>
        <taxon>Peronosporomycetes</taxon>
        <taxon>Albuginales</taxon>
        <taxon>Albuginaceae</taxon>
        <taxon>Albugo</taxon>
    </lineage>
</organism>
<feature type="compositionally biased region" description="Polar residues" evidence="15">
    <location>
        <begin position="992"/>
        <end position="1002"/>
    </location>
</feature>
<protein>
    <recommendedName>
        <fullName evidence="17">EF-hand domain-containing protein</fullName>
    </recommendedName>
</protein>
<feature type="transmembrane region" description="Helical" evidence="16">
    <location>
        <begin position="688"/>
        <end position="709"/>
    </location>
</feature>
<feature type="domain" description="EF-hand" evidence="17">
    <location>
        <begin position="201"/>
        <end position="236"/>
    </location>
</feature>
<dbReference type="Gene3D" id="1.10.287.70">
    <property type="match status" value="4"/>
</dbReference>
<evidence type="ECO:0000256" key="6">
    <source>
        <dbReference type="ARBA" id="ARBA00022692"/>
    </source>
</evidence>
<feature type="transmembrane region" description="Helical" evidence="16">
    <location>
        <begin position="1532"/>
        <end position="1555"/>
    </location>
</feature>
<evidence type="ECO:0000256" key="11">
    <source>
        <dbReference type="ARBA" id="ARBA00023065"/>
    </source>
</evidence>
<feature type="transmembrane region" description="Helical" evidence="16">
    <location>
        <begin position="782"/>
        <end position="807"/>
    </location>
</feature>
<name>A0A024GBP9_9STRA</name>
<dbReference type="PROSITE" id="PS00018">
    <property type="entry name" value="EF_HAND_1"/>
    <property type="match status" value="2"/>
</dbReference>
<evidence type="ECO:0000256" key="4">
    <source>
        <dbReference type="ARBA" id="ARBA00022568"/>
    </source>
</evidence>
<dbReference type="InterPro" id="IPR002048">
    <property type="entry name" value="EF_hand_dom"/>
</dbReference>
<dbReference type="InterPro" id="IPR027359">
    <property type="entry name" value="Volt_channel_dom_sf"/>
</dbReference>
<dbReference type="PROSITE" id="PS50222">
    <property type="entry name" value="EF_HAND_2"/>
    <property type="match status" value="2"/>
</dbReference>
<keyword evidence="7" id="KW-0677">Repeat</keyword>
<evidence type="ECO:0000259" key="17">
    <source>
        <dbReference type="PROSITE" id="PS50222"/>
    </source>
</evidence>
<accession>A0A024GBP9</accession>
<dbReference type="Gene3D" id="1.10.238.10">
    <property type="entry name" value="EF-hand"/>
    <property type="match status" value="2"/>
</dbReference>
<feature type="transmembrane region" description="Helical" evidence="16">
    <location>
        <begin position="353"/>
        <end position="379"/>
    </location>
</feature>
<evidence type="ECO:0000256" key="9">
    <source>
        <dbReference type="ARBA" id="ARBA00022882"/>
    </source>
</evidence>
<keyword evidence="6 16" id="KW-0812">Transmembrane</keyword>
<feature type="transmembrane region" description="Helical" evidence="16">
    <location>
        <begin position="658"/>
        <end position="676"/>
    </location>
</feature>
<keyword evidence="2" id="KW-0813">Transport</keyword>
<dbReference type="Proteomes" id="UP000053237">
    <property type="component" value="Unassembled WGS sequence"/>
</dbReference>
<dbReference type="InterPro" id="IPR018247">
    <property type="entry name" value="EF_Hand_1_Ca_BS"/>
</dbReference>
<feature type="transmembrane region" description="Helical" evidence="16">
    <location>
        <begin position="1433"/>
        <end position="1458"/>
    </location>
</feature>
<dbReference type="InParanoid" id="A0A024GBP9"/>
<evidence type="ECO:0000313" key="19">
    <source>
        <dbReference type="Proteomes" id="UP000053237"/>
    </source>
</evidence>
<dbReference type="Pfam" id="PF13202">
    <property type="entry name" value="EF-hand_5"/>
    <property type="match status" value="1"/>
</dbReference>
<evidence type="ECO:0000256" key="14">
    <source>
        <dbReference type="ARBA" id="ARBA00023303"/>
    </source>
</evidence>
<sequence>MNATEPLRLISAAISQSRSPFAGTQGPTVHHLPSRRAENENRISVDSNPAQAAPVKSDTTHLSNGLPNTLSQGTNFSTDCNSVDPAARPETTRQIPQKHDTEVSSMQLLRRGSAAFVVEVKKRITSVIPSFETEQDACTRGLWDAFDTDRDGFIDFNDFCLYSCDLLQQYKEISTTSFSFDLIELKLIRIFQLELERCNNQLDAALEKIFAKVDCNHSGRISYLEFQTGVTELGLKEFNYDVHGHKRRFATTSLFILTVQNRFRYALVWFIEWKWFDRFILGCILFSSIILGVRDHADPGEIIDSQGFTKLNSRNAFVERCELIFTIIFTVECVLKIVAMGFFFGHGAYLRSAWNILDCFVVIAGLIGDIPSVPKLLVLRTCRLLRPLRTLTNLRGMRNLVYALISAIPALINVMIVLFFVFAIFGVLGVSIWNGALYYRCRETPTPVDGIWALADDGHVCGGNYRCPSDQYCGSVYNPPEGTTVNLNLLPPDEVWDHALMNFDHIGYALLTLFQCITLEGWTNVMYHFQDASNWYFSTFYFIVYTIVGAFFLLQFVFAVIWEHFTASNDGNAGTWDAILLAKQPISSARITFTLVQSRFFNTTRIIPLENGQDQGSALQKPQSFRKSFQKRWVSPPGKITIWHRFRAICATLVNARWFSALIIFCILLNTICLSLDQYPVNPIQDAFTEKVNVILTFIFLIEFALKLIGFGWKSVKQDGYALFDGVIVIFSVTEFITNQTRISHKSKGISALRTLRLFRVLKLAGTWKSLRQLLKTIADSVADVASFGLLLLLIMYVFALVGMQFFSNKYRFDDAGNYVSWEPHKYNSTVPPHAFWTPERPYKIRRSNFDDILSAFTTVFQCLTEENWTAVMADGIRAVGWGAALYFVAVMIFGNIIILNLFLAILLNNFSIEETQQETGQAIVKGKEVIAQAKEAITRQKTAAVLPQSSSIEATIDTPYAKKSLTGDAKKRSYVIPPSYRPRRVRKRSSELSQRNDTSSHNSKRKNNAAHGRVAPISAEAASRGGSQLPHETSPGVMKESRITHFFRDRSLLIFSRRNILRRYISAIMHHRYTEYLLLFFIFISSILLAVDNPLDDPQGSLSRYLMSFDQAFTWLFSAEMIFKIIDRGVLWNGPESYLRDPWNVLDSSTLIASFLTLFSGDKTIQSIRSLRALRALRPLRVIGRFPSMRLAVHALLSSIPYIFNVFIVCILLFFSFGIICVNLFKGRLFACDFSTFSGEKIAQLEATFGFTKLSFRKLFSHQDCLDHGGRWYSKRRNYNNILKSVMTLFEIASTEGWVDIMYEGVDATEIGYHPVQNWNRAYIPFFIVFVIIGSFFSLNLFVGAVIDNFNRMRATLSDDIYTNDSQREWVQIQESIKAIRLNNNQTIPKSVLRRACYRAIRHPWVEKFLNFCIVLNPLILAMTHFGESKRIAHILQLTNVVFAGVFCLELLIKILAYGHSYLKEPSNWFDCLVGIGSMAISLPLLIIGDRVAPIANALRACRMGLAIRLMKRARSMQDIVTTILDNMPALINVSTLMFLIMFVYGVLGVQLYAGVMLGKTLDEHANFKSIRMAMVTLFRFTTGEAWNDVMYDLMVQPMEGEAPFPYGQSCVKDYTFEMLDAARKYTKDPNLTIGCSPGISITYIYFVSYMLLTTYVLLNLFVAVILEGFEVTNEKNAAVITTEDFDHAVLLWKQYDTQHTGILNDHSLLKLMCRLPPPLGLPKSSSHNEIIKWAMNLPLQLDGHGCSSITAFLYATAHHVMEKLAKERSDTILPPRHISLYTEQSQSLSSFGASLRVYLSTKRIQSAVRRLLATNRVKRLREQRAGAFLQVMEELEQDQRNEKLSGFRLKLRSLHKKDREPVIYARWGYRD</sequence>
<evidence type="ECO:0000256" key="16">
    <source>
        <dbReference type="SAM" id="Phobius"/>
    </source>
</evidence>
<dbReference type="PANTHER" id="PTHR45628">
    <property type="entry name" value="VOLTAGE-DEPENDENT CALCIUM CHANNEL TYPE A SUBUNIT ALPHA-1"/>
    <property type="match status" value="1"/>
</dbReference>
<comment type="subcellular location">
    <subcellularLocation>
        <location evidence="1">Membrane</location>
        <topology evidence="1">Multi-pass membrane protein</topology>
    </subcellularLocation>
</comment>
<dbReference type="Pfam" id="PF00520">
    <property type="entry name" value="Ion_trans"/>
    <property type="match status" value="4"/>
</dbReference>
<feature type="compositionally biased region" description="Polar residues" evidence="15">
    <location>
        <begin position="60"/>
        <end position="76"/>
    </location>
</feature>
<feature type="transmembrane region" description="Helical" evidence="16">
    <location>
        <begin position="721"/>
        <end position="738"/>
    </location>
</feature>
<dbReference type="InterPro" id="IPR011992">
    <property type="entry name" value="EF-hand-dom_pair"/>
</dbReference>
<keyword evidence="10 16" id="KW-1133">Transmembrane helix</keyword>
<comment type="caution">
    <text evidence="18">The sequence shown here is derived from an EMBL/GenBank/DDBJ whole genome shotgun (WGS) entry which is preliminary data.</text>
</comment>
<keyword evidence="9" id="KW-0851">Voltage-gated channel</keyword>
<feature type="region of interest" description="Disordered" evidence="15">
    <location>
        <begin position="977"/>
        <end position="1013"/>
    </location>
</feature>
<dbReference type="STRING" id="65357.A0A024GBP9"/>
<feature type="transmembrane region" description="Helical" evidence="16">
    <location>
        <begin position="1645"/>
        <end position="1668"/>
    </location>
</feature>
<evidence type="ECO:0000256" key="12">
    <source>
        <dbReference type="ARBA" id="ARBA00023136"/>
    </source>
</evidence>
<reference evidence="18 19" key="1">
    <citation type="submission" date="2012-05" db="EMBL/GenBank/DDBJ databases">
        <title>Recombination and specialization in a pathogen metapopulation.</title>
        <authorList>
            <person name="Gardiner A."/>
            <person name="Kemen E."/>
            <person name="Schultz-Larsen T."/>
            <person name="MacLean D."/>
            <person name="Van Oosterhout C."/>
            <person name="Jones J.D.G."/>
        </authorList>
    </citation>
    <scope>NUCLEOTIDE SEQUENCE [LARGE SCALE GENOMIC DNA]</scope>
    <source>
        <strain evidence="18 19">Ac Nc2</strain>
    </source>
</reference>
<keyword evidence="5" id="KW-0107">Calcium channel</keyword>
<evidence type="ECO:0000256" key="5">
    <source>
        <dbReference type="ARBA" id="ARBA00022673"/>
    </source>
</evidence>
<feature type="transmembrane region" description="Helical" evidence="16">
    <location>
        <begin position="323"/>
        <end position="347"/>
    </location>
</feature>
<keyword evidence="4" id="KW-0109">Calcium transport</keyword>
<dbReference type="GO" id="GO:0005509">
    <property type="term" value="F:calcium ion binding"/>
    <property type="evidence" value="ECO:0007669"/>
    <property type="project" value="InterPro"/>
</dbReference>
<feature type="region of interest" description="Disordered" evidence="15">
    <location>
        <begin position="18"/>
        <end position="76"/>
    </location>
</feature>
<feature type="transmembrane region" description="Helical" evidence="16">
    <location>
        <begin position="539"/>
        <end position="562"/>
    </location>
</feature>
<dbReference type="OrthoDB" id="193091at2759"/>
<evidence type="ECO:0000256" key="1">
    <source>
        <dbReference type="ARBA" id="ARBA00004141"/>
    </source>
</evidence>
<keyword evidence="19" id="KW-1185">Reference proteome</keyword>
<keyword evidence="8" id="KW-0106">Calcium</keyword>
<dbReference type="InterPro" id="IPR050599">
    <property type="entry name" value="VDCC_alpha-1_subunit"/>
</dbReference>
<dbReference type="SMART" id="SM00054">
    <property type="entry name" value="EFh"/>
    <property type="match status" value="2"/>
</dbReference>
<feature type="transmembrane region" description="Helical" evidence="16">
    <location>
        <begin position="506"/>
        <end position="527"/>
    </location>
</feature>
<evidence type="ECO:0000256" key="8">
    <source>
        <dbReference type="ARBA" id="ARBA00022837"/>
    </source>
</evidence>
<evidence type="ECO:0000256" key="3">
    <source>
        <dbReference type="ARBA" id="ARBA00022553"/>
    </source>
</evidence>
<feature type="transmembrane region" description="Helical" evidence="16">
    <location>
        <begin position="1324"/>
        <end position="1348"/>
    </location>
</feature>
<dbReference type="GO" id="GO:0005891">
    <property type="term" value="C:voltage-gated calcium channel complex"/>
    <property type="evidence" value="ECO:0007669"/>
    <property type="project" value="TreeGrafter"/>
</dbReference>
<dbReference type="PANTHER" id="PTHR45628:SF7">
    <property type="entry name" value="VOLTAGE-DEPENDENT CALCIUM CHANNEL TYPE A SUBUNIT ALPHA-1"/>
    <property type="match status" value="1"/>
</dbReference>
<feature type="transmembrane region" description="Helical" evidence="16">
    <location>
        <begin position="885"/>
        <end position="908"/>
    </location>
</feature>
<feature type="transmembrane region" description="Helical" evidence="16">
    <location>
        <begin position="1282"/>
        <end position="1304"/>
    </location>
</feature>
<dbReference type="SUPFAM" id="SSF47473">
    <property type="entry name" value="EF-hand"/>
    <property type="match status" value="1"/>
</dbReference>
<dbReference type="Gene3D" id="1.20.120.350">
    <property type="entry name" value="Voltage-gated potassium channels. Chain C"/>
    <property type="match status" value="4"/>
</dbReference>
<keyword evidence="13" id="KW-0325">Glycoprotein</keyword>
<feature type="transmembrane region" description="Helical" evidence="16">
    <location>
        <begin position="1207"/>
        <end position="1226"/>
    </location>
</feature>
<evidence type="ECO:0000256" key="10">
    <source>
        <dbReference type="ARBA" id="ARBA00022989"/>
    </source>
</evidence>